<evidence type="ECO:0000256" key="2">
    <source>
        <dbReference type="SAM" id="MobiDB-lite"/>
    </source>
</evidence>
<feature type="region of interest" description="Disordered" evidence="2">
    <location>
        <begin position="119"/>
        <end position="170"/>
    </location>
</feature>
<dbReference type="PROSITE" id="PS50890">
    <property type="entry name" value="PUA"/>
    <property type="match status" value="1"/>
</dbReference>
<accession>A0A9W6CTU5</accession>
<dbReference type="AlphaFoldDB" id="A0A9W6CTU5"/>
<keyword evidence="6" id="KW-1185">Reference proteome</keyword>
<feature type="coiled-coil region" evidence="1">
    <location>
        <begin position="7"/>
        <end position="90"/>
    </location>
</feature>
<proteinExistence type="predicted"/>
<gene>
    <name evidence="4" type="ORF">GGQ86_000388</name>
    <name evidence="3" type="ORF">XFLAVUS301_52990</name>
</gene>
<keyword evidence="1" id="KW-0175">Coiled coil</keyword>
<dbReference type="SUPFAM" id="SSF57997">
    <property type="entry name" value="Tropomyosin"/>
    <property type="match status" value="1"/>
</dbReference>
<evidence type="ECO:0000313" key="4">
    <source>
        <dbReference type="EMBL" id="MDR6331941.1"/>
    </source>
</evidence>
<reference evidence="3" key="1">
    <citation type="submission" date="2022-12" db="EMBL/GenBank/DDBJ databases">
        <title>Reference genome sequencing for broad-spectrum identification of bacterial and archaeal isolates by mass spectrometry.</title>
        <authorList>
            <person name="Sekiguchi Y."/>
            <person name="Tourlousse D.M."/>
        </authorList>
    </citation>
    <scope>NUCLEOTIDE SEQUENCE</scope>
    <source>
        <strain evidence="3">301</strain>
    </source>
</reference>
<organism evidence="3 5">
    <name type="scientific">Xanthobacter flavus</name>
    <dbReference type="NCBI Taxonomy" id="281"/>
    <lineage>
        <taxon>Bacteria</taxon>
        <taxon>Pseudomonadati</taxon>
        <taxon>Pseudomonadota</taxon>
        <taxon>Alphaproteobacteria</taxon>
        <taxon>Hyphomicrobiales</taxon>
        <taxon>Xanthobacteraceae</taxon>
        <taxon>Xanthobacter</taxon>
    </lineage>
</organism>
<dbReference type="Proteomes" id="UP001144397">
    <property type="component" value="Unassembled WGS sequence"/>
</dbReference>
<reference evidence="4 6" key="2">
    <citation type="submission" date="2023-07" db="EMBL/GenBank/DDBJ databases">
        <title>Genomic Encyclopedia of Type Strains, Phase IV (KMG-IV): sequencing the most valuable type-strain genomes for metagenomic binning, comparative biology and taxonomic classification.</title>
        <authorList>
            <person name="Goeker M."/>
        </authorList>
    </citation>
    <scope>NUCLEOTIDE SEQUENCE [LARGE SCALE GENOMIC DNA]</scope>
    <source>
        <strain evidence="4 6">DSM 338</strain>
    </source>
</reference>
<evidence type="ECO:0000313" key="5">
    <source>
        <dbReference type="Proteomes" id="UP001144397"/>
    </source>
</evidence>
<evidence type="ECO:0000256" key="1">
    <source>
        <dbReference type="SAM" id="Coils"/>
    </source>
</evidence>
<dbReference type="EMBL" id="JAVDPY010000001">
    <property type="protein sequence ID" value="MDR6331941.1"/>
    <property type="molecule type" value="Genomic_DNA"/>
</dbReference>
<protein>
    <submittedName>
        <fullName evidence="4">Chromosome segregation ATPase</fullName>
    </submittedName>
</protein>
<comment type="caution">
    <text evidence="3">The sequence shown here is derived from an EMBL/GenBank/DDBJ whole genome shotgun (WGS) entry which is preliminary data.</text>
</comment>
<evidence type="ECO:0000313" key="6">
    <source>
        <dbReference type="Proteomes" id="UP001245370"/>
    </source>
</evidence>
<name>A0A9W6CTU5_XANFL</name>
<dbReference type="EMBL" id="BSDO01000022">
    <property type="protein sequence ID" value="GLI25625.1"/>
    <property type="molecule type" value="Genomic_DNA"/>
</dbReference>
<dbReference type="Proteomes" id="UP001245370">
    <property type="component" value="Unassembled WGS sequence"/>
</dbReference>
<evidence type="ECO:0000313" key="3">
    <source>
        <dbReference type="EMBL" id="GLI25625.1"/>
    </source>
</evidence>
<sequence length="170" mass="19055">MAVNDTVRGLKGTITKLKEEIARIEVARDDAVAARHVFQSAHEEAEQAKADLERRIAFLKRDVQRTEDAASAHKARADQLERELEHSRSLELDAVTKLRASEAERNRLNGYIQRVAEDDAAREGNMDVADSRSVPRRPPPPLSHGPDYTYPTDMYGGAMTDAVSSGRRRY</sequence>
<dbReference type="RefSeq" id="WP_281810111.1">
    <property type="nucleotide sequence ID" value="NZ_BSDO01000022.1"/>
</dbReference>
<dbReference type="GeneID" id="95766071"/>